<feature type="region of interest" description="Disordered" evidence="1">
    <location>
        <begin position="1"/>
        <end position="97"/>
    </location>
</feature>
<dbReference type="InParanoid" id="A0A165G413"/>
<name>A0A165G413_EXIGL</name>
<feature type="compositionally biased region" description="Polar residues" evidence="1">
    <location>
        <begin position="13"/>
        <end position="28"/>
    </location>
</feature>
<gene>
    <name evidence="2" type="ORF">EXIGLDRAFT_771237</name>
</gene>
<evidence type="ECO:0000256" key="1">
    <source>
        <dbReference type="SAM" id="MobiDB-lite"/>
    </source>
</evidence>
<evidence type="ECO:0000313" key="2">
    <source>
        <dbReference type="EMBL" id="KZV89953.1"/>
    </source>
</evidence>
<reference evidence="2 3" key="1">
    <citation type="journal article" date="2016" name="Mol. Biol. Evol.">
        <title>Comparative Genomics of Early-Diverging Mushroom-Forming Fungi Provides Insights into the Origins of Lignocellulose Decay Capabilities.</title>
        <authorList>
            <person name="Nagy L.G."/>
            <person name="Riley R."/>
            <person name="Tritt A."/>
            <person name="Adam C."/>
            <person name="Daum C."/>
            <person name="Floudas D."/>
            <person name="Sun H."/>
            <person name="Yadav J.S."/>
            <person name="Pangilinan J."/>
            <person name="Larsson K.H."/>
            <person name="Matsuura K."/>
            <person name="Barry K."/>
            <person name="Labutti K."/>
            <person name="Kuo R."/>
            <person name="Ohm R.A."/>
            <person name="Bhattacharya S.S."/>
            <person name="Shirouzu T."/>
            <person name="Yoshinaga Y."/>
            <person name="Martin F.M."/>
            <person name="Grigoriev I.V."/>
            <person name="Hibbett D.S."/>
        </authorList>
    </citation>
    <scope>NUCLEOTIDE SEQUENCE [LARGE SCALE GENOMIC DNA]</scope>
    <source>
        <strain evidence="2 3">HHB12029</strain>
    </source>
</reference>
<evidence type="ECO:0000313" key="3">
    <source>
        <dbReference type="Proteomes" id="UP000077266"/>
    </source>
</evidence>
<organism evidence="2 3">
    <name type="scientific">Exidia glandulosa HHB12029</name>
    <dbReference type="NCBI Taxonomy" id="1314781"/>
    <lineage>
        <taxon>Eukaryota</taxon>
        <taxon>Fungi</taxon>
        <taxon>Dikarya</taxon>
        <taxon>Basidiomycota</taxon>
        <taxon>Agaricomycotina</taxon>
        <taxon>Agaricomycetes</taxon>
        <taxon>Auriculariales</taxon>
        <taxon>Exidiaceae</taxon>
        <taxon>Exidia</taxon>
    </lineage>
</organism>
<keyword evidence="3" id="KW-1185">Reference proteome</keyword>
<proteinExistence type="predicted"/>
<accession>A0A165G413</accession>
<dbReference type="STRING" id="1314781.A0A165G413"/>
<feature type="compositionally biased region" description="Basic and acidic residues" evidence="1">
    <location>
        <begin position="73"/>
        <end position="86"/>
    </location>
</feature>
<dbReference type="AlphaFoldDB" id="A0A165G413"/>
<dbReference type="Pfam" id="PF20414">
    <property type="entry name" value="DUF6698"/>
    <property type="match status" value="1"/>
</dbReference>
<protein>
    <submittedName>
        <fullName evidence="2">Uncharacterized protein</fullName>
    </submittedName>
</protein>
<feature type="compositionally biased region" description="Acidic residues" evidence="1">
    <location>
        <begin position="55"/>
        <end position="68"/>
    </location>
</feature>
<dbReference type="OrthoDB" id="2662502at2759"/>
<dbReference type="EMBL" id="KV426059">
    <property type="protein sequence ID" value="KZV89953.1"/>
    <property type="molecule type" value="Genomic_DNA"/>
</dbReference>
<sequence length="410" mass="45671">MSSRPAARRTPAVNRTQQTGQLSSTAVTTPAAAHKRARPNAQGPSPPPPPPGQDGDGDDDDDDEDQPDPDAQPGEKRKIVDPESSKNHPLNRPGRHFGRTVEAFGRFLPVLEFGIYAEDEASQGNPLADVDMSDEERKWDFEYKMLALLVPDLREWINEIGVKMVAIYLTNARKNARGEDAKKVKDHLHAMRAWTPTLVGLPKDQRGMRHDEIAGLIAPPHDRADVMSDDPIKRQATRMLYIHRQRHLDPELWPAFLYHNFKIYPHNVWRGLLKSNILVVTAQMLLHGPRALTPGAPIGGRSNAVLNDMSEMTIPTICYAATLLYFALSSDTEFQPVPAPGGFAYKAFYDGLKQHIESQPDERRQALLAWWNARVFTQGQNVVATRPAGVKTTAELLAEQGVQADDDVLE</sequence>
<dbReference type="InterPro" id="IPR046521">
    <property type="entry name" value="DUF6698"/>
</dbReference>
<dbReference type="Proteomes" id="UP000077266">
    <property type="component" value="Unassembled WGS sequence"/>
</dbReference>